<keyword evidence="7" id="KW-0479">Metal-binding</keyword>
<feature type="transmembrane region" description="Helical" evidence="8">
    <location>
        <begin position="126"/>
        <end position="144"/>
    </location>
</feature>
<evidence type="ECO:0000313" key="9">
    <source>
        <dbReference type="EMBL" id="GEL01546.1"/>
    </source>
</evidence>
<accession>A0A511BMJ5</accession>
<feature type="transmembrane region" description="Helical" evidence="8">
    <location>
        <begin position="156"/>
        <end position="174"/>
    </location>
</feature>
<dbReference type="GO" id="GO:0009103">
    <property type="term" value="P:lipopolysaccharide biosynthetic process"/>
    <property type="evidence" value="ECO:0007669"/>
    <property type="project" value="TreeGrafter"/>
</dbReference>
<feature type="transmembrane region" description="Helical" evidence="8">
    <location>
        <begin position="100"/>
        <end position="120"/>
    </location>
</feature>
<keyword evidence="2" id="KW-1003">Cell membrane</keyword>
<sequence>MSMIPLILSCLVACILSAGLVRRMVSVGVMDVPGHRSSHERPTPKGGGVGIVTAFLIALPLDHIGLTGHLPGWSLLLPEIAIAGLAFFSWRDDIHSYPAMAKLAVQGGAAALVVIVTLAFPEGPAALPLYLACALPGFLWLVYVTNALNFIDGLNGLASGSMALSSLGLALLFHLDGETLLRNAALLLGCALLAFLPFNFPRARIFMGDVGSQGAGLALSWLGLEAMLRSTAPWMPLFLLAGILGDVAFTLVRRGFAGNRLTEAHRGHLYQLAVRSGIPAPAVTLLHWGFVLWGGAIGLAPLDMPARLALLLAPQLGWGLYVLARARRHISGAW</sequence>
<evidence type="ECO:0000313" key="10">
    <source>
        <dbReference type="Proteomes" id="UP000321405"/>
    </source>
</evidence>
<feature type="transmembrane region" description="Helical" evidence="8">
    <location>
        <begin position="272"/>
        <end position="294"/>
    </location>
</feature>
<feature type="binding site" evidence="7">
    <location>
        <position position="209"/>
    </location>
    <ligand>
        <name>Mg(2+)</name>
        <dbReference type="ChEBI" id="CHEBI:18420"/>
    </ligand>
</feature>
<keyword evidence="10" id="KW-1185">Reference proteome</keyword>
<comment type="subcellular location">
    <subcellularLocation>
        <location evidence="1">Cell membrane</location>
        <topology evidence="1">Multi-pass membrane protein</topology>
    </subcellularLocation>
</comment>
<evidence type="ECO:0000256" key="2">
    <source>
        <dbReference type="ARBA" id="ARBA00022475"/>
    </source>
</evidence>
<protein>
    <submittedName>
        <fullName evidence="9">Glycosyltransferase WbpL</fullName>
    </submittedName>
</protein>
<dbReference type="PANTHER" id="PTHR22926:SF3">
    <property type="entry name" value="UNDECAPRENYL-PHOSPHATE ALPHA-N-ACETYLGLUCOSAMINYL 1-PHOSPHATE TRANSFERASE"/>
    <property type="match status" value="1"/>
</dbReference>
<dbReference type="EMBL" id="BJVC01000001">
    <property type="protein sequence ID" value="GEL01546.1"/>
    <property type="molecule type" value="Genomic_DNA"/>
</dbReference>
<feature type="binding site" evidence="7">
    <location>
        <position position="149"/>
    </location>
    <ligand>
        <name>Mg(2+)</name>
        <dbReference type="ChEBI" id="CHEBI:18420"/>
    </ligand>
</feature>
<comment type="caution">
    <text evidence="9">The sequence shown here is derived from an EMBL/GenBank/DDBJ whole genome shotgun (WGS) entry which is preliminary data.</text>
</comment>
<feature type="transmembrane region" description="Helical" evidence="8">
    <location>
        <begin position="210"/>
        <end position="228"/>
    </location>
</feature>
<keyword evidence="6 8" id="KW-0472">Membrane</keyword>
<dbReference type="GO" id="GO:0046872">
    <property type="term" value="F:metal ion binding"/>
    <property type="evidence" value="ECO:0007669"/>
    <property type="project" value="UniProtKB-KW"/>
</dbReference>
<gene>
    <name evidence="9" type="primary">wbpL</name>
    <name evidence="9" type="ORF">SSA02_07090</name>
</gene>
<dbReference type="Proteomes" id="UP000321405">
    <property type="component" value="Unassembled WGS sequence"/>
</dbReference>
<keyword evidence="3 9" id="KW-0808">Transferase</keyword>
<feature type="transmembrane region" description="Helical" evidence="8">
    <location>
        <begin position="234"/>
        <end position="252"/>
    </location>
</feature>
<dbReference type="PANTHER" id="PTHR22926">
    <property type="entry name" value="PHOSPHO-N-ACETYLMURAMOYL-PENTAPEPTIDE-TRANSFERASE"/>
    <property type="match status" value="1"/>
</dbReference>
<feature type="transmembrane region" description="Helical" evidence="8">
    <location>
        <begin position="180"/>
        <end position="198"/>
    </location>
</feature>
<keyword evidence="4 8" id="KW-0812">Transmembrane</keyword>
<organism evidence="9 10">
    <name type="scientific">Swaminathania salitolerans</name>
    <dbReference type="NCBI Taxonomy" id="182838"/>
    <lineage>
        <taxon>Bacteria</taxon>
        <taxon>Pseudomonadati</taxon>
        <taxon>Pseudomonadota</taxon>
        <taxon>Alphaproteobacteria</taxon>
        <taxon>Acetobacterales</taxon>
        <taxon>Acetobacteraceae</taxon>
        <taxon>Swaminathania</taxon>
    </lineage>
</organism>
<evidence type="ECO:0000256" key="4">
    <source>
        <dbReference type="ARBA" id="ARBA00022692"/>
    </source>
</evidence>
<dbReference type="GO" id="GO:0005886">
    <property type="term" value="C:plasma membrane"/>
    <property type="evidence" value="ECO:0007669"/>
    <property type="project" value="UniProtKB-SubCell"/>
</dbReference>
<name>A0A511BMJ5_9PROT</name>
<reference evidence="9 10" key="1">
    <citation type="submission" date="2019-07" db="EMBL/GenBank/DDBJ databases">
        <title>Whole genome shotgun sequence of Swaminathania salitolerans NBRC 104436.</title>
        <authorList>
            <person name="Hosoyama A."/>
            <person name="Uohara A."/>
            <person name="Ohji S."/>
            <person name="Ichikawa N."/>
        </authorList>
    </citation>
    <scope>NUCLEOTIDE SEQUENCE [LARGE SCALE GENOMIC DNA]</scope>
    <source>
        <strain evidence="9 10">NBRC 104436</strain>
    </source>
</reference>
<proteinExistence type="predicted"/>
<dbReference type="GO" id="GO:0071555">
    <property type="term" value="P:cell wall organization"/>
    <property type="evidence" value="ECO:0007669"/>
    <property type="project" value="TreeGrafter"/>
</dbReference>
<feature type="transmembrane region" description="Helical" evidence="8">
    <location>
        <begin position="70"/>
        <end position="88"/>
    </location>
</feature>
<evidence type="ECO:0000256" key="3">
    <source>
        <dbReference type="ARBA" id="ARBA00022679"/>
    </source>
</evidence>
<keyword evidence="7" id="KW-0460">Magnesium</keyword>
<dbReference type="OrthoDB" id="9783652at2"/>
<evidence type="ECO:0000256" key="8">
    <source>
        <dbReference type="SAM" id="Phobius"/>
    </source>
</evidence>
<evidence type="ECO:0000256" key="5">
    <source>
        <dbReference type="ARBA" id="ARBA00022989"/>
    </source>
</evidence>
<dbReference type="InterPro" id="IPR000715">
    <property type="entry name" value="Glycosyl_transferase_4"/>
</dbReference>
<evidence type="ECO:0000256" key="6">
    <source>
        <dbReference type="ARBA" id="ARBA00023136"/>
    </source>
</evidence>
<dbReference type="AlphaFoldDB" id="A0A511BMJ5"/>
<dbReference type="GO" id="GO:0016780">
    <property type="term" value="F:phosphotransferase activity, for other substituted phosphate groups"/>
    <property type="evidence" value="ECO:0007669"/>
    <property type="project" value="InterPro"/>
</dbReference>
<dbReference type="GO" id="GO:0044038">
    <property type="term" value="P:cell wall macromolecule biosynthetic process"/>
    <property type="evidence" value="ECO:0007669"/>
    <property type="project" value="TreeGrafter"/>
</dbReference>
<evidence type="ECO:0000256" key="7">
    <source>
        <dbReference type="PIRSR" id="PIRSR600715-1"/>
    </source>
</evidence>
<dbReference type="Pfam" id="PF00953">
    <property type="entry name" value="Glycos_transf_4"/>
    <property type="match status" value="1"/>
</dbReference>
<evidence type="ECO:0000256" key="1">
    <source>
        <dbReference type="ARBA" id="ARBA00004651"/>
    </source>
</evidence>
<keyword evidence="5 8" id="KW-1133">Transmembrane helix</keyword>
<comment type="cofactor">
    <cofactor evidence="7">
        <name>Mg(2+)</name>
        <dbReference type="ChEBI" id="CHEBI:18420"/>
    </cofactor>
</comment>
<feature type="transmembrane region" description="Helical" evidence="8">
    <location>
        <begin position="306"/>
        <end position="324"/>
    </location>
</feature>